<keyword evidence="1" id="KW-0805">Transcription regulation</keyword>
<dbReference type="InterPro" id="IPR036388">
    <property type="entry name" value="WH-like_DNA-bd_sf"/>
</dbReference>
<dbReference type="PROSITE" id="PS50043">
    <property type="entry name" value="HTH_LUXR_2"/>
    <property type="match status" value="1"/>
</dbReference>
<dbReference type="PANTHER" id="PTHR44688">
    <property type="entry name" value="DNA-BINDING TRANSCRIPTIONAL ACTIVATOR DEVR_DOSR"/>
    <property type="match status" value="1"/>
</dbReference>
<dbReference type="PANTHER" id="PTHR44688:SF16">
    <property type="entry name" value="DNA-BINDING TRANSCRIPTIONAL ACTIVATOR DEVR_DOSR"/>
    <property type="match status" value="1"/>
</dbReference>
<comment type="caution">
    <text evidence="5">The sequence shown here is derived from an EMBL/GenBank/DDBJ whole genome shotgun (WGS) entry which is preliminary data.</text>
</comment>
<evidence type="ECO:0000256" key="2">
    <source>
        <dbReference type="ARBA" id="ARBA00023125"/>
    </source>
</evidence>
<organism evidence="5 6">
    <name type="scientific">Pseudaestuariivita atlantica</name>
    <dbReference type="NCBI Taxonomy" id="1317121"/>
    <lineage>
        <taxon>Bacteria</taxon>
        <taxon>Pseudomonadati</taxon>
        <taxon>Pseudomonadota</taxon>
        <taxon>Alphaproteobacteria</taxon>
        <taxon>Rhodobacterales</taxon>
        <taxon>Paracoccaceae</taxon>
        <taxon>Pseudaestuariivita</taxon>
    </lineage>
</organism>
<evidence type="ECO:0000313" key="6">
    <source>
        <dbReference type="Proteomes" id="UP000036938"/>
    </source>
</evidence>
<dbReference type="STRING" id="1317121.ATO11_11765"/>
<keyword evidence="3" id="KW-0804">Transcription</keyword>
<evidence type="ECO:0000313" key="5">
    <source>
        <dbReference type="EMBL" id="KNG93838.1"/>
    </source>
</evidence>
<reference evidence="5 6" key="1">
    <citation type="journal article" date="2015" name="Int. J. Syst. Evol. Microbiol.">
        <title>Aestuariivita atlantica sp. nov., isolated from deep sea sediment of the Atlantic Ocean.</title>
        <authorList>
            <person name="Li G."/>
            <person name="Lai Q."/>
            <person name="Du Y."/>
            <person name="Liu X."/>
            <person name="Sun F."/>
            <person name="Shao Z."/>
        </authorList>
    </citation>
    <scope>NUCLEOTIDE SEQUENCE [LARGE SCALE GENOMIC DNA]</scope>
    <source>
        <strain evidence="5 6">22II-S11-z3</strain>
    </source>
</reference>
<dbReference type="OrthoDB" id="7877011at2"/>
<dbReference type="InterPro" id="IPR000792">
    <property type="entry name" value="Tscrpt_reg_LuxR_C"/>
</dbReference>
<feature type="domain" description="HTH luxR-type" evidence="4">
    <location>
        <begin position="191"/>
        <end position="256"/>
    </location>
</feature>
<gene>
    <name evidence="5" type="ORF">ATO11_11765</name>
</gene>
<evidence type="ECO:0000259" key="4">
    <source>
        <dbReference type="PROSITE" id="PS50043"/>
    </source>
</evidence>
<dbReference type="SUPFAM" id="SSF75516">
    <property type="entry name" value="Pheromone-binding domain of LuxR-like quorum-sensing transcription factors"/>
    <property type="match status" value="1"/>
</dbReference>
<sequence length="287" mass="31965">MTHFRTSSPPEARACPESLHDFLQALERTETSEDVWTLIVGLAASVGLPVVDYVCASDFQNWEQVQFIRTTISSDWIAMAQANPKVRKYSTFRQHSVFHLTPLKIGLAYADRYPDMTADRLEMQHLAARFGSRAAWVIPLRMEVPGQAAHLLFGGDYEAGAFDALIDRHGWTLHAAALSAHTRYTELFKAEFCDRNMLSGKQRELLTLLGQGLQDKQIAHALGVSFSTVRQRISLIQKKTGTTNRAEVAALAMRIGLVPDPLIKNHETDLTVFLSTGDGKKGKETRG</sequence>
<dbReference type="PRINTS" id="PR00038">
    <property type="entry name" value="HTHLUXR"/>
</dbReference>
<dbReference type="InterPro" id="IPR036693">
    <property type="entry name" value="TF_LuxR_autoind-bd_dom_sf"/>
</dbReference>
<dbReference type="AlphaFoldDB" id="A0A0L1JR08"/>
<dbReference type="Gene3D" id="1.10.10.10">
    <property type="entry name" value="Winged helix-like DNA-binding domain superfamily/Winged helix DNA-binding domain"/>
    <property type="match status" value="1"/>
</dbReference>
<evidence type="ECO:0000256" key="1">
    <source>
        <dbReference type="ARBA" id="ARBA00023015"/>
    </source>
</evidence>
<evidence type="ECO:0000256" key="3">
    <source>
        <dbReference type="ARBA" id="ARBA00023163"/>
    </source>
</evidence>
<accession>A0A0L1JR08</accession>
<dbReference type="GO" id="GO:0006355">
    <property type="term" value="P:regulation of DNA-templated transcription"/>
    <property type="evidence" value="ECO:0007669"/>
    <property type="project" value="InterPro"/>
</dbReference>
<dbReference type="SMART" id="SM00421">
    <property type="entry name" value="HTH_LUXR"/>
    <property type="match status" value="1"/>
</dbReference>
<dbReference type="Pfam" id="PF00196">
    <property type="entry name" value="GerE"/>
    <property type="match status" value="1"/>
</dbReference>
<dbReference type="SUPFAM" id="SSF46894">
    <property type="entry name" value="C-terminal effector domain of the bipartite response regulators"/>
    <property type="match status" value="1"/>
</dbReference>
<name>A0A0L1JR08_9RHOB</name>
<dbReference type="Proteomes" id="UP000036938">
    <property type="component" value="Unassembled WGS sequence"/>
</dbReference>
<keyword evidence="2" id="KW-0238">DNA-binding</keyword>
<dbReference type="RefSeq" id="WP_050531043.1">
    <property type="nucleotide sequence ID" value="NZ_AQQZ01000004.1"/>
</dbReference>
<proteinExistence type="predicted"/>
<dbReference type="Gene3D" id="3.30.450.80">
    <property type="entry name" value="Transcription factor LuxR-like, autoinducer-binding domain"/>
    <property type="match status" value="1"/>
</dbReference>
<dbReference type="EMBL" id="AQQZ01000004">
    <property type="protein sequence ID" value="KNG93838.1"/>
    <property type="molecule type" value="Genomic_DNA"/>
</dbReference>
<keyword evidence="6" id="KW-1185">Reference proteome</keyword>
<dbReference type="GO" id="GO:0003677">
    <property type="term" value="F:DNA binding"/>
    <property type="evidence" value="ECO:0007669"/>
    <property type="project" value="UniProtKB-KW"/>
</dbReference>
<dbReference type="InterPro" id="IPR016032">
    <property type="entry name" value="Sig_transdc_resp-reg_C-effctor"/>
</dbReference>
<protein>
    <recommendedName>
        <fullName evidence="4">HTH luxR-type domain-containing protein</fullName>
    </recommendedName>
</protein>